<name>A0A6G1I7K0_9PEZI</name>
<keyword evidence="2" id="KW-1185">Reference proteome</keyword>
<dbReference type="Proteomes" id="UP000799640">
    <property type="component" value="Unassembled WGS sequence"/>
</dbReference>
<dbReference type="AlphaFoldDB" id="A0A6G1I7K0"/>
<dbReference type="EMBL" id="ML996688">
    <property type="protein sequence ID" value="KAF2404283.1"/>
    <property type="molecule type" value="Genomic_DNA"/>
</dbReference>
<sequence>MAIPDLTSPGPLGRLAGTAGCELLGNKSVMRGGKWRRKEATSVKSREGWSKRPNRLHRHRDTTVHGKVTTLVSREGCMIHGEARRMSDERSESRSDGGGRVVYILINGDGGIGGRTAIEGEKTILESNEKGMRGGKRRGEAKRGKSVCKAKMYLL</sequence>
<proteinExistence type="predicted"/>
<reference evidence="1" key="1">
    <citation type="journal article" date="2020" name="Stud. Mycol.">
        <title>101 Dothideomycetes genomes: a test case for predicting lifestyles and emergence of pathogens.</title>
        <authorList>
            <person name="Haridas S."/>
            <person name="Albert R."/>
            <person name="Binder M."/>
            <person name="Bloem J."/>
            <person name="Labutti K."/>
            <person name="Salamov A."/>
            <person name="Andreopoulos B."/>
            <person name="Baker S."/>
            <person name="Barry K."/>
            <person name="Bills G."/>
            <person name="Bluhm B."/>
            <person name="Cannon C."/>
            <person name="Castanera R."/>
            <person name="Culley D."/>
            <person name="Daum C."/>
            <person name="Ezra D."/>
            <person name="Gonzalez J."/>
            <person name="Henrissat B."/>
            <person name="Kuo A."/>
            <person name="Liang C."/>
            <person name="Lipzen A."/>
            <person name="Lutzoni F."/>
            <person name="Magnuson J."/>
            <person name="Mondo S."/>
            <person name="Nolan M."/>
            <person name="Ohm R."/>
            <person name="Pangilinan J."/>
            <person name="Park H.-J."/>
            <person name="Ramirez L."/>
            <person name="Alfaro M."/>
            <person name="Sun H."/>
            <person name="Tritt A."/>
            <person name="Yoshinaga Y."/>
            <person name="Zwiers L.-H."/>
            <person name="Turgeon B."/>
            <person name="Goodwin S."/>
            <person name="Spatafora J."/>
            <person name="Crous P."/>
            <person name="Grigoriev I."/>
        </authorList>
    </citation>
    <scope>NUCLEOTIDE SEQUENCE</scope>
    <source>
        <strain evidence="1">CBS 262.69</strain>
    </source>
</reference>
<protein>
    <submittedName>
        <fullName evidence="1">Uncharacterized protein</fullName>
    </submittedName>
</protein>
<organism evidence="1 2">
    <name type="scientific">Trichodelitschia bisporula</name>
    <dbReference type="NCBI Taxonomy" id="703511"/>
    <lineage>
        <taxon>Eukaryota</taxon>
        <taxon>Fungi</taxon>
        <taxon>Dikarya</taxon>
        <taxon>Ascomycota</taxon>
        <taxon>Pezizomycotina</taxon>
        <taxon>Dothideomycetes</taxon>
        <taxon>Dothideomycetes incertae sedis</taxon>
        <taxon>Phaeotrichales</taxon>
        <taxon>Phaeotrichaceae</taxon>
        <taxon>Trichodelitschia</taxon>
    </lineage>
</organism>
<evidence type="ECO:0000313" key="2">
    <source>
        <dbReference type="Proteomes" id="UP000799640"/>
    </source>
</evidence>
<gene>
    <name evidence="1" type="ORF">EJ06DRAFT_195137</name>
</gene>
<accession>A0A6G1I7K0</accession>
<evidence type="ECO:0000313" key="1">
    <source>
        <dbReference type="EMBL" id="KAF2404283.1"/>
    </source>
</evidence>